<dbReference type="InterPro" id="IPR000243">
    <property type="entry name" value="Pept_T1A_subB"/>
</dbReference>
<dbReference type="GO" id="GO:0005634">
    <property type="term" value="C:nucleus"/>
    <property type="evidence" value="ECO:0007669"/>
    <property type="project" value="UniProtKB-SubCell"/>
</dbReference>
<keyword evidence="8" id="KW-0539">Nucleus</keyword>
<dbReference type="VEuPathDB" id="MicrosporidiaDB:NEQG_00031"/>
<evidence type="ECO:0000256" key="7">
    <source>
        <dbReference type="PIRSR" id="PIRSR600243-1"/>
    </source>
</evidence>
<keyword evidence="3" id="KW-0645">Protease</keyword>
<comment type="subcellular location">
    <subcellularLocation>
        <location evidence="8">Cytoplasm</location>
    </subcellularLocation>
    <subcellularLocation>
        <location evidence="8">Nucleus</location>
    </subcellularLocation>
</comment>
<keyword evidence="2 8" id="KW-0963">Cytoplasm</keyword>
<dbReference type="FunCoup" id="I3EJ64">
    <property type="interactions" value="195"/>
</dbReference>
<keyword evidence="6 8" id="KW-0647">Proteasome</keyword>
<dbReference type="EMBL" id="GL870876">
    <property type="protein sequence ID" value="EIJ89261.1"/>
    <property type="molecule type" value="Genomic_DNA"/>
</dbReference>
<evidence type="ECO:0000256" key="5">
    <source>
        <dbReference type="ARBA" id="ARBA00022801"/>
    </source>
</evidence>
<dbReference type="SUPFAM" id="SSF56235">
    <property type="entry name" value="N-terminal nucleophile aminohydrolases (Ntn hydrolases)"/>
    <property type="match status" value="1"/>
</dbReference>
<dbReference type="GO" id="GO:0005737">
    <property type="term" value="C:cytoplasm"/>
    <property type="evidence" value="ECO:0007669"/>
    <property type="project" value="UniProtKB-SubCell"/>
</dbReference>
<dbReference type="InterPro" id="IPR016050">
    <property type="entry name" value="Proteasome_bsu_CS"/>
</dbReference>
<dbReference type="InParanoid" id="I3EJ64"/>
<evidence type="ECO:0000256" key="4">
    <source>
        <dbReference type="ARBA" id="ARBA00022698"/>
    </source>
</evidence>
<comment type="subunit">
    <text evidence="8">Component of the proteasome complex.</text>
</comment>
<evidence type="ECO:0000256" key="1">
    <source>
        <dbReference type="ARBA" id="ARBA00001198"/>
    </source>
</evidence>
<dbReference type="PANTHER" id="PTHR32194:SF0">
    <property type="entry name" value="ATP-DEPENDENT PROTEASE SUBUNIT HSLV"/>
    <property type="match status" value="1"/>
</dbReference>
<name>I3EJ64_NEMP3</name>
<keyword evidence="9" id="KW-0732">Signal</keyword>
<dbReference type="InterPro" id="IPR023333">
    <property type="entry name" value="Proteasome_suB-type"/>
</dbReference>
<feature type="active site" description="Nucleophile" evidence="7">
    <location>
        <position position="35"/>
    </location>
</feature>
<dbReference type="InterPro" id="IPR001353">
    <property type="entry name" value="Proteasome_sua/b"/>
</dbReference>
<comment type="catalytic activity">
    <reaction evidence="1">
        <text>Cleavage of peptide bonds with very broad specificity.</text>
        <dbReference type="EC" id="3.4.25.1"/>
    </reaction>
</comment>
<dbReference type="GO" id="GO:0051603">
    <property type="term" value="P:proteolysis involved in protein catabolic process"/>
    <property type="evidence" value="ECO:0007669"/>
    <property type="project" value="InterPro"/>
</dbReference>
<gene>
    <name evidence="10" type="ORF">NEQG_00031</name>
</gene>
<dbReference type="Pfam" id="PF00227">
    <property type="entry name" value="Proteasome"/>
    <property type="match status" value="1"/>
</dbReference>
<accession>I3EJ64</accession>
<keyword evidence="5" id="KW-0378">Hydrolase</keyword>
<dbReference type="GO" id="GO:0004298">
    <property type="term" value="F:threonine-type endopeptidase activity"/>
    <property type="evidence" value="ECO:0007669"/>
    <property type="project" value="UniProtKB-KW"/>
</dbReference>
<dbReference type="Proteomes" id="UP000002872">
    <property type="component" value="Unassembled WGS sequence"/>
</dbReference>
<dbReference type="OrthoDB" id="7854943at2759"/>
<dbReference type="GO" id="GO:0019774">
    <property type="term" value="C:proteasome core complex, beta-subunit complex"/>
    <property type="evidence" value="ECO:0007669"/>
    <property type="project" value="UniProtKB-ARBA"/>
</dbReference>
<evidence type="ECO:0000256" key="2">
    <source>
        <dbReference type="ARBA" id="ARBA00022490"/>
    </source>
</evidence>
<feature type="chain" id="PRO_5003670689" description="Proteasome subunit beta" evidence="9">
    <location>
        <begin position="19"/>
        <end position="230"/>
    </location>
</feature>
<proteinExistence type="inferred from homology"/>
<evidence type="ECO:0000256" key="9">
    <source>
        <dbReference type="SAM" id="SignalP"/>
    </source>
</evidence>
<dbReference type="PROSITE" id="PS00854">
    <property type="entry name" value="PROTEASOME_BETA_1"/>
    <property type="match status" value="1"/>
</dbReference>
<protein>
    <recommendedName>
        <fullName evidence="8">Proteasome subunit beta</fullName>
    </recommendedName>
</protein>
<feature type="signal peptide" evidence="9">
    <location>
        <begin position="1"/>
        <end position="18"/>
    </location>
</feature>
<dbReference type="PRINTS" id="PR00141">
    <property type="entry name" value="PROTEASOME"/>
</dbReference>
<evidence type="ECO:0000256" key="8">
    <source>
        <dbReference type="RuleBase" id="RU004203"/>
    </source>
</evidence>
<organism evidence="10 11">
    <name type="scientific">Nematocida parisii (strain ERTm3)</name>
    <name type="common">Nematode killer fungus</name>
    <dbReference type="NCBI Taxonomy" id="935791"/>
    <lineage>
        <taxon>Eukaryota</taxon>
        <taxon>Fungi</taxon>
        <taxon>Fungi incertae sedis</taxon>
        <taxon>Microsporidia</taxon>
        <taxon>Nematocida</taxon>
    </lineage>
</organism>
<dbReference type="PANTHER" id="PTHR32194">
    <property type="entry name" value="METALLOPROTEASE TLDD"/>
    <property type="match status" value="1"/>
</dbReference>
<dbReference type="Gene3D" id="3.60.20.10">
    <property type="entry name" value="Glutamine Phosphoribosylpyrophosphate, subunit 1, domain 1"/>
    <property type="match status" value="1"/>
</dbReference>
<reference evidence="10" key="1">
    <citation type="submission" date="2011-01" db="EMBL/GenBank/DDBJ databases">
        <title>The Genome Sequence of Nematocida parisii strain ERTm3.</title>
        <authorList>
            <consortium name="The Broad Institute Genome Sequencing Platform"/>
            <consortium name="The Broad Institute Genome Sequencing Center for Infectious Disease"/>
            <person name="Cuomo C."/>
            <person name="Troemel E."/>
            <person name="Young S.K."/>
            <person name="Zeng Q."/>
            <person name="Gargeya S."/>
            <person name="Fitzgerald M."/>
            <person name="Haas B."/>
            <person name="Abouelleil A."/>
            <person name="Alvarado L."/>
            <person name="Arachchi H.M."/>
            <person name="Berlin A."/>
            <person name="Chapman S.B."/>
            <person name="Gearin G."/>
            <person name="Goldberg J."/>
            <person name="Griggs A."/>
            <person name="Gujja S."/>
            <person name="Hansen M."/>
            <person name="Heiman D."/>
            <person name="Howarth C."/>
            <person name="Larimer J."/>
            <person name="Lui A."/>
            <person name="MacDonald P.J.P."/>
            <person name="McCowen C."/>
            <person name="Montmayeur A."/>
            <person name="Murphy C."/>
            <person name="Neiman D."/>
            <person name="Pearson M."/>
            <person name="Priest M."/>
            <person name="Roberts A."/>
            <person name="Saif S."/>
            <person name="Shea T."/>
            <person name="Sisk P."/>
            <person name="Stolte C."/>
            <person name="Sykes S."/>
            <person name="Wortman J."/>
            <person name="Nusbaum C."/>
            <person name="Birren B."/>
        </authorList>
    </citation>
    <scope>NUCLEOTIDE SEQUENCE</scope>
    <source>
        <strain evidence="10">ERTm3</strain>
    </source>
</reference>
<evidence type="ECO:0000256" key="3">
    <source>
        <dbReference type="ARBA" id="ARBA00022670"/>
    </source>
</evidence>
<dbReference type="OMA" id="TFIYGYC"/>
<comment type="similarity">
    <text evidence="8">Belongs to the peptidase T1B family.</text>
</comment>
<comment type="function">
    <text evidence="8">Component of the proteasome, a multicatalytic proteinase complex which is characterized by its ability to cleave peptides with Arg, Phe, Tyr, Leu, and Glu adjacent to the leaving group at neutral or slightly basic pH. The proteasome has an ATP-dependent proteolytic activity.</text>
</comment>
<keyword evidence="11" id="KW-1185">Reference proteome</keyword>
<dbReference type="STRING" id="935791.I3EJ64"/>
<evidence type="ECO:0000313" key="11">
    <source>
        <dbReference type="Proteomes" id="UP000002872"/>
    </source>
</evidence>
<dbReference type="PROSITE" id="PS51476">
    <property type="entry name" value="PROTEASOME_BETA_2"/>
    <property type="match status" value="1"/>
</dbReference>
<sequence length="230" mass="24957">MYTMLILYFSVFIYRMLRVDFQGSTHTEKAASLGTTIIAVKYKDGVILGADSRTSMGTYVSNRVTRKITKLIDNVYTCRCGSAADTQAIADYAKRIMNTGIYCHGQKPLVKDVAVAIKKIVWDATDQGVTAGFIVAGVDETGGHVFTIPLGGALIEQNWSIAGSGSAYISGLGDSTFKEEMTKEEAVEFVKKMVSHAMYRDNSSGGCVRMMIVTEAGTEEITILGNEVEV</sequence>
<dbReference type="HOGENOM" id="CLU_035750_5_2_1"/>
<dbReference type="AlphaFoldDB" id="I3EJ64"/>
<dbReference type="InterPro" id="IPR029055">
    <property type="entry name" value="Ntn_hydrolases_N"/>
</dbReference>
<evidence type="ECO:0000256" key="6">
    <source>
        <dbReference type="ARBA" id="ARBA00022942"/>
    </source>
</evidence>
<keyword evidence="4" id="KW-0888">Threonine protease</keyword>
<evidence type="ECO:0000313" key="10">
    <source>
        <dbReference type="EMBL" id="EIJ89261.1"/>
    </source>
</evidence>